<evidence type="ECO:0000313" key="3">
    <source>
        <dbReference type="Proteomes" id="UP000494165"/>
    </source>
</evidence>
<dbReference type="OrthoDB" id="191139at2759"/>
<evidence type="ECO:0000313" key="2">
    <source>
        <dbReference type="EMBL" id="CAB3367000.1"/>
    </source>
</evidence>
<proteinExistence type="predicted"/>
<gene>
    <name evidence="2" type="ORF">CLODIP_2_CD13388</name>
</gene>
<accession>A0A8S1C4N1</accession>
<protein>
    <recommendedName>
        <fullName evidence="4">Retinol dehydrogenase 12</fullName>
    </recommendedName>
</protein>
<dbReference type="AlphaFoldDB" id="A0A8S1C4N1"/>
<dbReference type="InterPro" id="IPR002347">
    <property type="entry name" value="SDR_fam"/>
</dbReference>
<keyword evidence="3" id="KW-1185">Reference proteome</keyword>
<dbReference type="Gene3D" id="3.40.50.720">
    <property type="entry name" value="NAD(P)-binding Rossmann-like Domain"/>
    <property type="match status" value="1"/>
</dbReference>
<dbReference type="InterPro" id="IPR036291">
    <property type="entry name" value="NAD(P)-bd_dom_sf"/>
</dbReference>
<dbReference type="PRINTS" id="PR00081">
    <property type="entry name" value="GDHRDH"/>
</dbReference>
<name>A0A8S1C4N1_9INSE</name>
<dbReference type="Proteomes" id="UP000494165">
    <property type="component" value="Unassembled WGS sequence"/>
</dbReference>
<reference evidence="2 3" key="1">
    <citation type="submission" date="2020-04" db="EMBL/GenBank/DDBJ databases">
        <authorList>
            <person name="Alioto T."/>
            <person name="Alioto T."/>
            <person name="Gomez Garrido J."/>
        </authorList>
    </citation>
    <scope>NUCLEOTIDE SEQUENCE [LARGE SCALE GENOMIC DNA]</scope>
</reference>
<dbReference type="Pfam" id="PF00106">
    <property type="entry name" value="adh_short"/>
    <property type="match status" value="1"/>
</dbReference>
<dbReference type="PANTHER" id="PTHR43157:SF73">
    <property type="entry name" value="WW DOMAIN-CONTAINING OXIDOREDUCTASE-LIKE PROTEIN"/>
    <property type="match status" value="1"/>
</dbReference>
<sequence length="370" mass="40393">MKPDNFICVKDCWNSRFACVSVGLNLFTVCSARTSWCLSDSKMALPSISIHPEYLRTMTGALGGASQSLWHKVKGVMGLFGSGKCSSKATLEGKTALITGANAGIGYETAKDFLKRGARVIMACRNVQLAETAAGNLRSEIPGSDIRVVQLNLASLRSVKECAEDILKSEPKIHLLINNAGVMACPYAKTEDELEMQFQTNHLGHFLLTRILLPKVLESAPARIVNLSSAAHLGGKVNFEDLQSTRSYNSVLAYNQSKLCNVLFTLELQERLKDTGVVAYAVHPGVVATELGRHLPCGCSWAFKRVGWVIKTPVQGAQTTLYCALDEKLAEQNGLYFSDCSPGRTSGRARNKEDAKKLWEVSDDLVKNFI</sequence>
<evidence type="ECO:0000256" key="1">
    <source>
        <dbReference type="ARBA" id="ARBA00023002"/>
    </source>
</evidence>
<keyword evidence="1" id="KW-0560">Oxidoreductase</keyword>
<dbReference type="EMBL" id="CADEPI010000027">
    <property type="protein sequence ID" value="CAB3367000.1"/>
    <property type="molecule type" value="Genomic_DNA"/>
</dbReference>
<evidence type="ECO:0008006" key="4">
    <source>
        <dbReference type="Google" id="ProtNLM"/>
    </source>
</evidence>
<dbReference type="SUPFAM" id="SSF51735">
    <property type="entry name" value="NAD(P)-binding Rossmann-fold domains"/>
    <property type="match status" value="1"/>
</dbReference>
<organism evidence="2 3">
    <name type="scientific">Cloeon dipterum</name>
    <dbReference type="NCBI Taxonomy" id="197152"/>
    <lineage>
        <taxon>Eukaryota</taxon>
        <taxon>Metazoa</taxon>
        <taxon>Ecdysozoa</taxon>
        <taxon>Arthropoda</taxon>
        <taxon>Hexapoda</taxon>
        <taxon>Insecta</taxon>
        <taxon>Pterygota</taxon>
        <taxon>Palaeoptera</taxon>
        <taxon>Ephemeroptera</taxon>
        <taxon>Pisciforma</taxon>
        <taxon>Baetidae</taxon>
        <taxon>Cloeon</taxon>
    </lineage>
</organism>
<dbReference type="PANTHER" id="PTHR43157">
    <property type="entry name" value="PHOSPHATIDYLINOSITOL-GLYCAN BIOSYNTHESIS CLASS F PROTEIN-RELATED"/>
    <property type="match status" value="1"/>
</dbReference>
<dbReference type="GO" id="GO:0016491">
    <property type="term" value="F:oxidoreductase activity"/>
    <property type="evidence" value="ECO:0007669"/>
    <property type="project" value="UniProtKB-KW"/>
</dbReference>
<comment type="caution">
    <text evidence="2">The sequence shown here is derived from an EMBL/GenBank/DDBJ whole genome shotgun (WGS) entry which is preliminary data.</text>
</comment>